<dbReference type="AlphaFoldDB" id="A0A7C9USV7"/>
<protein>
    <submittedName>
        <fullName evidence="1">Uncharacterized protein</fullName>
    </submittedName>
</protein>
<dbReference type="Proteomes" id="UP000480684">
    <property type="component" value="Unassembled WGS sequence"/>
</dbReference>
<evidence type="ECO:0000313" key="1">
    <source>
        <dbReference type="EMBL" id="NFV79547.1"/>
    </source>
</evidence>
<accession>A0A7C9USV7</accession>
<dbReference type="EMBL" id="JAAIYP010000032">
    <property type="protein sequence ID" value="NFV79547.1"/>
    <property type="molecule type" value="Genomic_DNA"/>
</dbReference>
<dbReference type="RefSeq" id="WP_163676138.1">
    <property type="nucleotide sequence ID" value="NZ_JAAIYP010000032.1"/>
</dbReference>
<sequence length="58" mass="6469">MGSSEKFAVLYGNNTLDIKLEAARLMSEALNRPEDADSLISMAIQLFDYANTMQENRA</sequence>
<name>A0A7C9USV7_9PROT</name>
<gene>
    <name evidence="1" type="ORF">G4223_05435</name>
</gene>
<evidence type="ECO:0000313" key="2">
    <source>
        <dbReference type="Proteomes" id="UP000480684"/>
    </source>
</evidence>
<organism evidence="1 2">
    <name type="scientific">Magnetospirillum aberrantis SpK</name>
    <dbReference type="NCBI Taxonomy" id="908842"/>
    <lineage>
        <taxon>Bacteria</taxon>
        <taxon>Pseudomonadati</taxon>
        <taxon>Pseudomonadota</taxon>
        <taxon>Alphaproteobacteria</taxon>
        <taxon>Rhodospirillales</taxon>
        <taxon>Rhodospirillaceae</taxon>
        <taxon>Magnetospirillum</taxon>
    </lineage>
</organism>
<comment type="caution">
    <text evidence="1">The sequence shown here is derived from an EMBL/GenBank/DDBJ whole genome shotgun (WGS) entry which is preliminary data.</text>
</comment>
<keyword evidence="2" id="KW-1185">Reference proteome</keyword>
<proteinExistence type="predicted"/>
<reference evidence="1 2" key="1">
    <citation type="submission" date="2020-02" db="EMBL/GenBank/DDBJ databases">
        <authorList>
            <person name="Dziuba M."/>
            <person name="Kuznetsov B."/>
            <person name="Mardanov A."/>
            <person name="Ravin N."/>
            <person name="Grouzdev D."/>
        </authorList>
    </citation>
    <scope>NUCLEOTIDE SEQUENCE [LARGE SCALE GENOMIC DNA]</scope>
    <source>
        <strain evidence="1 2">SpK</strain>
    </source>
</reference>